<organism evidence="3 4">
    <name type="scientific">Lutimaribacter pacificus</name>
    <dbReference type="NCBI Taxonomy" id="391948"/>
    <lineage>
        <taxon>Bacteria</taxon>
        <taxon>Pseudomonadati</taxon>
        <taxon>Pseudomonadota</taxon>
        <taxon>Alphaproteobacteria</taxon>
        <taxon>Rhodobacterales</taxon>
        <taxon>Roseobacteraceae</taxon>
        <taxon>Lutimaribacter</taxon>
    </lineage>
</organism>
<dbReference type="AlphaFoldDB" id="A0A1H0BLW4"/>
<feature type="signal peptide" evidence="2">
    <location>
        <begin position="1"/>
        <end position="18"/>
    </location>
</feature>
<dbReference type="RefSeq" id="WP_149786523.1">
    <property type="nucleotide sequence ID" value="NZ_FNIO01000001.1"/>
</dbReference>
<gene>
    <name evidence="3" type="ORF">SAMN05444142_101596</name>
</gene>
<dbReference type="Gene3D" id="2.40.160.90">
    <property type="match status" value="1"/>
</dbReference>
<feature type="compositionally biased region" description="Low complexity" evidence="1">
    <location>
        <begin position="34"/>
        <end position="48"/>
    </location>
</feature>
<accession>A0A1H0BLW4</accession>
<dbReference type="Proteomes" id="UP000324252">
    <property type="component" value="Unassembled WGS sequence"/>
</dbReference>
<sequence length="328" mass="34186">MKSYSLLLCAALALTACSGDGTNPFDKDDEDTTDQTSGTGDDNTADTADIPDSLRGDLERLVYDSATQTLTITGVNLASGDYEAAYTRDPSLDIYDPGGNLAYVAYATQSDPLDRPAMAFVMESGNSSSVRGGMVITGGQFNRYFGGTFYERDGDYTPPASGLVSYAGTYVGGTNIHDTGGGLQPLPSGTNPSLESSYPAIIVGEVFLNVDFGNNSVNGSIYNRDFRGYAGVYTLPDIVLTSTGIAADGTFFGETVEYDGILNNDIGDYGGIFGGPNADGVAGGVHLTEFDGQGDPLGFDSEEEYGTFVLDKCGTPDANATICSSVSP</sequence>
<evidence type="ECO:0000256" key="1">
    <source>
        <dbReference type="SAM" id="MobiDB-lite"/>
    </source>
</evidence>
<evidence type="ECO:0000256" key="2">
    <source>
        <dbReference type="SAM" id="SignalP"/>
    </source>
</evidence>
<evidence type="ECO:0000313" key="4">
    <source>
        <dbReference type="Proteomes" id="UP000324252"/>
    </source>
</evidence>
<dbReference type="EMBL" id="FQZZ01000001">
    <property type="protein sequence ID" value="SHJ54618.1"/>
    <property type="molecule type" value="Genomic_DNA"/>
</dbReference>
<evidence type="ECO:0008006" key="5">
    <source>
        <dbReference type="Google" id="ProtNLM"/>
    </source>
</evidence>
<keyword evidence="2" id="KW-0732">Signal</keyword>
<keyword evidence="4" id="KW-1185">Reference proteome</keyword>
<proteinExistence type="predicted"/>
<dbReference type="OrthoDB" id="7851370at2"/>
<dbReference type="PROSITE" id="PS51257">
    <property type="entry name" value="PROKAR_LIPOPROTEIN"/>
    <property type="match status" value="1"/>
</dbReference>
<evidence type="ECO:0000313" key="3">
    <source>
        <dbReference type="EMBL" id="SHJ54618.1"/>
    </source>
</evidence>
<name>A0A1H0BLW4_9RHOB</name>
<protein>
    <recommendedName>
        <fullName evidence="5">Thymidylate synthase</fullName>
    </recommendedName>
</protein>
<feature type="region of interest" description="Disordered" evidence="1">
    <location>
        <begin position="20"/>
        <end position="51"/>
    </location>
</feature>
<dbReference type="InterPro" id="IPR011250">
    <property type="entry name" value="OMP/PagP_B-barrel"/>
</dbReference>
<feature type="chain" id="PRO_5015064417" description="Thymidylate synthase" evidence="2">
    <location>
        <begin position="19"/>
        <end position="328"/>
    </location>
</feature>
<dbReference type="SUPFAM" id="SSF56925">
    <property type="entry name" value="OMPA-like"/>
    <property type="match status" value="1"/>
</dbReference>
<reference evidence="3 4" key="1">
    <citation type="submission" date="2016-11" db="EMBL/GenBank/DDBJ databases">
        <authorList>
            <person name="Varghese N."/>
            <person name="Submissions S."/>
        </authorList>
    </citation>
    <scope>NUCLEOTIDE SEQUENCE [LARGE SCALE GENOMIC DNA]</scope>
    <source>
        <strain evidence="3 4">DSM 29620</strain>
    </source>
</reference>